<evidence type="ECO:0000256" key="1">
    <source>
        <dbReference type="SAM" id="Coils"/>
    </source>
</evidence>
<dbReference type="GeneID" id="117565004"/>
<protein>
    <submittedName>
        <fullName evidence="4">Uncharacterized protein LOC117565004</fullName>
    </submittedName>
</protein>
<dbReference type="OrthoDB" id="7694231at2759"/>
<keyword evidence="3" id="KW-1185">Reference proteome</keyword>
<feature type="coiled-coil region" evidence="1">
    <location>
        <begin position="413"/>
        <end position="440"/>
    </location>
</feature>
<sequence>MWPKSPRIRSYEQSDDSPRSKAPRTPYNKSSMGSQARGKNYPGQRLLKKRQSFENRQQLTRLPKPMFLTPSSSDHSLSNSVSSSSDSARTVQQPKGKKQAAPAAAPPDAAAAVLPPYLTLKRQQTAAILNFRARKSVSQMDFKEARRTGNYQLVAHVPTNSNAVVSTSKQENQLTIKDDNLAQLLFQDASQLCSSPQAKVRFVVNGDDQDVRLASLRVFNTIMLRSWRRRREEVQHLSEQVEDFKRNFVKNRNQLHVYNTLFAVEKRRNDTLNDQLKQSYIDSAKTKLSYNELNLVLDQVNKEKVRLIQENVSKQQEIDNLQELLSSTKKELFKANALQREQLEQLTRVQLECQGAKFDIEELTGQLLALKSELSEKQQYVDKLRENIKLVVEQLQQSGTNLVEYKCEMEIHISKLMKHAEELEEELKAKEERVVTLQNCLAATVGQRIRTCLAQGQAYQHATFRLMHFFAYYMFPGTPPPALPLLPTAVKSLRGIFNSNDDELKDIIHGSESSATISKFK</sequence>
<name>A0A6P8WP95_DROAB</name>
<keyword evidence="1" id="KW-0175">Coiled coil</keyword>
<feature type="region of interest" description="Disordered" evidence="2">
    <location>
        <begin position="1"/>
        <end position="107"/>
    </location>
</feature>
<proteinExistence type="predicted"/>
<dbReference type="RefSeq" id="XP_034099840.1">
    <property type="nucleotide sequence ID" value="XM_034243949.2"/>
</dbReference>
<evidence type="ECO:0000313" key="3">
    <source>
        <dbReference type="Proteomes" id="UP000515160"/>
    </source>
</evidence>
<reference evidence="4" key="1">
    <citation type="submission" date="2025-08" db="UniProtKB">
        <authorList>
            <consortium name="RefSeq"/>
        </authorList>
    </citation>
    <scope>IDENTIFICATION</scope>
    <source>
        <strain evidence="4">15112-1751.03</strain>
        <tissue evidence="4">Whole Adult</tissue>
    </source>
</reference>
<evidence type="ECO:0000256" key="2">
    <source>
        <dbReference type="SAM" id="MobiDB-lite"/>
    </source>
</evidence>
<dbReference type="AlphaFoldDB" id="A0A6P8WP95"/>
<accession>A0A6P8WP95</accession>
<feature type="coiled-coil region" evidence="1">
    <location>
        <begin position="290"/>
        <end position="387"/>
    </location>
</feature>
<feature type="compositionally biased region" description="Low complexity" evidence="2">
    <location>
        <begin position="71"/>
        <end position="87"/>
    </location>
</feature>
<evidence type="ECO:0000313" key="4">
    <source>
        <dbReference type="RefSeq" id="XP_034099840.1"/>
    </source>
</evidence>
<gene>
    <name evidence="4" type="primary">LOC117565004</name>
</gene>
<dbReference type="Proteomes" id="UP000515160">
    <property type="component" value="Chromosome 2L"/>
</dbReference>
<feature type="compositionally biased region" description="Basic and acidic residues" evidence="2">
    <location>
        <begin position="9"/>
        <end position="19"/>
    </location>
</feature>
<organism evidence="3 4">
    <name type="scientific">Drosophila albomicans</name>
    <name type="common">Fruit fly</name>
    <dbReference type="NCBI Taxonomy" id="7291"/>
    <lineage>
        <taxon>Eukaryota</taxon>
        <taxon>Metazoa</taxon>
        <taxon>Ecdysozoa</taxon>
        <taxon>Arthropoda</taxon>
        <taxon>Hexapoda</taxon>
        <taxon>Insecta</taxon>
        <taxon>Pterygota</taxon>
        <taxon>Neoptera</taxon>
        <taxon>Endopterygota</taxon>
        <taxon>Diptera</taxon>
        <taxon>Brachycera</taxon>
        <taxon>Muscomorpha</taxon>
        <taxon>Ephydroidea</taxon>
        <taxon>Drosophilidae</taxon>
        <taxon>Drosophila</taxon>
    </lineage>
</organism>